<evidence type="ECO:0000313" key="1">
    <source>
        <dbReference type="EnsemblMetazoa" id="AALFPA23_009003.P12323"/>
    </source>
</evidence>
<reference evidence="1" key="2">
    <citation type="submission" date="2025-05" db="UniProtKB">
        <authorList>
            <consortium name="EnsemblMetazoa"/>
        </authorList>
    </citation>
    <scope>IDENTIFICATION</scope>
    <source>
        <strain evidence="1">Foshan</strain>
    </source>
</reference>
<sequence>MPEIAPMTIAIFYGQTKPTSLDDFLKQLVEELIDVLNHGISINDHKINVKLRCFICDSPARAFLKGVANFNSKSGCLKCECEGEYSHESRTVVFTSINSTKRTDEMFRKNAYNHHQKTTTPLLKIPNINLIEDVIVGDRLHLIDLGIMKRLLLGWRDGTLGYATQLSSQQTGKISQMLSHILLPTEIHRKLRGLDFLSFWKGSEFSSFLHYASIVVLKEFLPDDNYKHFLLLFCAITMLSSENYKSNWHVARKMLEKFVEEYMELYGEQFLTSNVHNLQHIVDEVERFGPLSTFAAYPFENALQRIKHLLRSGWKSLEQAINRMSEINSKDYYTTARSKSRDQKYPSVKICGDKKVIDVNESCFLSSSDRNCWFLTHRNEIVRFEHVLETPELLINGKIMTSKTDFFTYPIASSFLNIYLSKKSSLARFDSQFSCSDIKCKLVAIEFGDHQVFIPLVHTFIKSNS</sequence>
<keyword evidence="2" id="KW-1185">Reference proteome</keyword>
<dbReference type="GeneID" id="134285105"/>
<dbReference type="EnsemblMetazoa" id="AALFPA23_009003.R12323">
    <property type="protein sequence ID" value="AALFPA23_009003.P12323"/>
    <property type="gene ID" value="AALFPA23_009003"/>
</dbReference>
<dbReference type="PANTHER" id="PTHR33053">
    <property type="entry name" value="PROTEIN, PUTATIVE-RELATED"/>
    <property type="match status" value="1"/>
</dbReference>
<dbReference type="Proteomes" id="UP000069940">
    <property type="component" value="Unassembled WGS sequence"/>
</dbReference>
<accession>A0ABM1YGT0</accession>
<dbReference type="RefSeq" id="XP_062701142.1">
    <property type="nucleotide sequence ID" value="XM_062845158.1"/>
</dbReference>
<evidence type="ECO:0000313" key="2">
    <source>
        <dbReference type="Proteomes" id="UP000069940"/>
    </source>
</evidence>
<evidence type="ECO:0008006" key="3">
    <source>
        <dbReference type="Google" id="ProtNLM"/>
    </source>
</evidence>
<organism evidence="1 2">
    <name type="scientific">Aedes albopictus</name>
    <name type="common">Asian tiger mosquito</name>
    <name type="synonym">Stegomyia albopicta</name>
    <dbReference type="NCBI Taxonomy" id="7160"/>
    <lineage>
        <taxon>Eukaryota</taxon>
        <taxon>Metazoa</taxon>
        <taxon>Ecdysozoa</taxon>
        <taxon>Arthropoda</taxon>
        <taxon>Hexapoda</taxon>
        <taxon>Insecta</taxon>
        <taxon>Pterygota</taxon>
        <taxon>Neoptera</taxon>
        <taxon>Endopterygota</taxon>
        <taxon>Diptera</taxon>
        <taxon>Nematocera</taxon>
        <taxon>Culicoidea</taxon>
        <taxon>Culicidae</taxon>
        <taxon>Culicinae</taxon>
        <taxon>Aedini</taxon>
        <taxon>Aedes</taxon>
        <taxon>Stegomyia</taxon>
    </lineage>
</organism>
<proteinExistence type="predicted"/>
<protein>
    <recommendedName>
        <fullName evidence="3">Transposase domain-containing protein</fullName>
    </recommendedName>
</protein>
<name>A0ABM1YGT0_AEDAL</name>
<reference evidence="2" key="1">
    <citation type="journal article" date="2015" name="Proc. Natl. Acad. Sci. U.S.A.">
        <title>Genome sequence of the Asian Tiger mosquito, Aedes albopictus, reveals insights into its biology, genetics, and evolution.</title>
        <authorList>
            <person name="Chen X.G."/>
            <person name="Jiang X."/>
            <person name="Gu J."/>
            <person name="Xu M."/>
            <person name="Wu Y."/>
            <person name="Deng Y."/>
            <person name="Zhang C."/>
            <person name="Bonizzoni M."/>
            <person name="Dermauw W."/>
            <person name="Vontas J."/>
            <person name="Armbruster P."/>
            <person name="Huang X."/>
            <person name="Yang Y."/>
            <person name="Zhang H."/>
            <person name="He W."/>
            <person name="Peng H."/>
            <person name="Liu Y."/>
            <person name="Wu K."/>
            <person name="Chen J."/>
            <person name="Lirakis M."/>
            <person name="Topalis P."/>
            <person name="Van Leeuwen T."/>
            <person name="Hall A.B."/>
            <person name="Jiang X."/>
            <person name="Thorpe C."/>
            <person name="Mueller R.L."/>
            <person name="Sun C."/>
            <person name="Waterhouse R.M."/>
            <person name="Yan G."/>
            <person name="Tu Z.J."/>
            <person name="Fang X."/>
            <person name="James A.A."/>
        </authorList>
    </citation>
    <scope>NUCLEOTIDE SEQUENCE [LARGE SCALE GENOMIC DNA]</scope>
    <source>
        <strain evidence="2">Foshan</strain>
    </source>
</reference>
<dbReference type="PANTHER" id="PTHR33053:SF9">
    <property type="entry name" value="AGAP000105-PA"/>
    <property type="match status" value="1"/>
</dbReference>